<evidence type="ECO:0000256" key="1">
    <source>
        <dbReference type="SAM" id="MobiDB-lite"/>
    </source>
</evidence>
<reference evidence="3 4" key="1">
    <citation type="submission" date="2024-01" db="EMBL/GenBank/DDBJ databases">
        <title>The complete chloroplast genome sequence of Lithospermum erythrorhizon: insights into the phylogenetic relationship among Boraginaceae species and the maternal lineages of purple gromwells.</title>
        <authorList>
            <person name="Okada T."/>
            <person name="Watanabe K."/>
        </authorList>
    </citation>
    <scope>NUCLEOTIDE SEQUENCE [LARGE SCALE GENOMIC DNA]</scope>
</reference>
<evidence type="ECO:0000313" key="4">
    <source>
        <dbReference type="Proteomes" id="UP001454036"/>
    </source>
</evidence>
<feature type="compositionally biased region" description="Basic and acidic residues" evidence="1">
    <location>
        <begin position="127"/>
        <end position="138"/>
    </location>
</feature>
<dbReference type="Proteomes" id="UP001454036">
    <property type="component" value="Unassembled WGS sequence"/>
</dbReference>
<feature type="region of interest" description="Disordered" evidence="1">
    <location>
        <begin position="106"/>
        <end position="146"/>
    </location>
</feature>
<organism evidence="3 4">
    <name type="scientific">Lithospermum erythrorhizon</name>
    <name type="common">Purple gromwell</name>
    <name type="synonym">Lithospermum officinale var. erythrorhizon</name>
    <dbReference type="NCBI Taxonomy" id="34254"/>
    <lineage>
        <taxon>Eukaryota</taxon>
        <taxon>Viridiplantae</taxon>
        <taxon>Streptophyta</taxon>
        <taxon>Embryophyta</taxon>
        <taxon>Tracheophyta</taxon>
        <taxon>Spermatophyta</taxon>
        <taxon>Magnoliopsida</taxon>
        <taxon>eudicotyledons</taxon>
        <taxon>Gunneridae</taxon>
        <taxon>Pentapetalae</taxon>
        <taxon>asterids</taxon>
        <taxon>lamiids</taxon>
        <taxon>Boraginales</taxon>
        <taxon>Boraginaceae</taxon>
        <taxon>Boraginoideae</taxon>
        <taxon>Lithospermeae</taxon>
        <taxon>Lithospermum</taxon>
    </lineage>
</organism>
<evidence type="ECO:0000256" key="2">
    <source>
        <dbReference type="SAM" id="SignalP"/>
    </source>
</evidence>
<dbReference type="EMBL" id="BAABME010009603">
    <property type="protein sequence ID" value="GAA0175458.1"/>
    <property type="molecule type" value="Genomic_DNA"/>
</dbReference>
<proteinExistence type="predicted"/>
<keyword evidence="4" id="KW-1185">Reference proteome</keyword>
<dbReference type="AlphaFoldDB" id="A0AAV3RKM9"/>
<feature type="chain" id="PRO_5043337942" evidence="2">
    <location>
        <begin position="28"/>
        <end position="146"/>
    </location>
</feature>
<name>A0AAV3RKM9_LITER</name>
<sequence length="146" mass="16070">MERTSTITKSLMVVFVLVLSIINEVEADSACMSKCNNKCLQEKKANNVSCGVACFVECLDWGNKKVSPEMQAKLADLKQRAKAGSMSQQDVQGELREIAKQLMVVSETKAHDHDKQLNAQNPVNAPKDVHEDGQGHDITDDDDVPN</sequence>
<evidence type="ECO:0000313" key="3">
    <source>
        <dbReference type="EMBL" id="GAA0175458.1"/>
    </source>
</evidence>
<comment type="caution">
    <text evidence="3">The sequence shown here is derived from an EMBL/GenBank/DDBJ whole genome shotgun (WGS) entry which is preliminary data.</text>
</comment>
<accession>A0AAV3RKM9</accession>
<gene>
    <name evidence="3" type="ORF">LIER_28626</name>
</gene>
<keyword evidence="2" id="KW-0732">Signal</keyword>
<feature type="signal peptide" evidence="2">
    <location>
        <begin position="1"/>
        <end position="27"/>
    </location>
</feature>
<protein>
    <submittedName>
        <fullName evidence="3">Uncharacterized protein</fullName>
    </submittedName>
</protein>